<dbReference type="InterPro" id="IPR027417">
    <property type="entry name" value="P-loop_NTPase"/>
</dbReference>
<dbReference type="GO" id="GO:0003677">
    <property type="term" value="F:DNA binding"/>
    <property type="evidence" value="ECO:0007669"/>
    <property type="project" value="InterPro"/>
</dbReference>
<proteinExistence type="predicted"/>
<dbReference type="AlphaFoldDB" id="T1ACJ6"/>
<reference evidence="2" key="2">
    <citation type="journal article" date="2014" name="ISME J.">
        <title>Microbial stratification in low pH oxic and suboxic macroscopic growths along an acid mine drainage.</title>
        <authorList>
            <person name="Mendez-Garcia C."/>
            <person name="Mesa V."/>
            <person name="Sprenger R.R."/>
            <person name="Richter M."/>
            <person name="Diez M.S."/>
            <person name="Solano J."/>
            <person name="Bargiela R."/>
            <person name="Golyshina O.V."/>
            <person name="Manteca A."/>
            <person name="Ramos J.L."/>
            <person name="Gallego J.R."/>
            <person name="Llorente I."/>
            <person name="Martins Dos Santos V.A."/>
            <person name="Jensen O.N."/>
            <person name="Pelaez A.I."/>
            <person name="Sanchez J."/>
            <person name="Ferrer M."/>
        </authorList>
    </citation>
    <scope>NUCLEOTIDE SEQUENCE</scope>
</reference>
<dbReference type="InterPro" id="IPR029464">
    <property type="entry name" value="HSDR_N"/>
</dbReference>
<gene>
    <name evidence="2" type="ORF">B2A_11386</name>
</gene>
<dbReference type="SMART" id="SM00487">
    <property type="entry name" value="DEXDc"/>
    <property type="match status" value="1"/>
</dbReference>
<comment type="caution">
    <text evidence="2">The sequence shown here is derived from an EMBL/GenBank/DDBJ whole genome shotgun (WGS) entry which is preliminary data.</text>
</comment>
<dbReference type="GO" id="GO:0005829">
    <property type="term" value="C:cytosol"/>
    <property type="evidence" value="ECO:0007669"/>
    <property type="project" value="TreeGrafter"/>
</dbReference>
<name>T1ACJ6_9ZZZZ</name>
<dbReference type="GO" id="GO:0005524">
    <property type="term" value="F:ATP binding"/>
    <property type="evidence" value="ECO:0007669"/>
    <property type="project" value="InterPro"/>
</dbReference>
<dbReference type="SUPFAM" id="SSF52540">
    <property type="entry name" value="P-loop containing nucleoside triphosphate hydrolases"/>
    <property type="match status" value="2"/>
</dbReference>
<feature type="non-terminal residue" evidence="2">
    <location>
        <position position="659"/>
    </location>
</feature>
<evidence type="ECO:0000313" key="2">
    <source>
        <dbReference type="EMBL" id="EQD38629.1"/>
    </source>
</evidence>
<dbReference type="GO" id="GO:0016787">
    <property type="term" value="F:hydrolase activity"/>
    <property type="evidence" value="ECO:0007669"/>
    <property type="project" value="InterPro"/>
</dbReference>
<accession>T1ACJ6</accession>
<dbReference type="InterPro" id="IPR006935">
    <property type="entry name" value="Helicase/UvrB_N"/>
</dbReference>
<sequence>MILEPGVSIHSTQLDALGNDFEQAGRGFVDFLLLDARGAPLLVLEAKAEDKNPLVGKEQARRYARDQNCRFVILSNGNLHYFWDLERGNPYIITTFPTPDSVSGYRKIAPNPQRLIGEPVGDDYIALTQRPNYQSEAGWKNADERPAYLQANKLRLLRPYQLQAIHSLQAAVRAGRDRFLFEMATGTGKTLTAAAVIKLFLRTGNAHRVLFLVDRLELEDQAQKAFATLLSADFKSVIYKDNRDDWRHAEIVVTTVQSLLFNNKYQRLFSPTDFDLVISDEAHRSIGGNARAVFDYFIGYKLGLTATPRDYLKRFDSSKAHGRDPRETERRLLLDTYRTFGCENSQPTFRYSLLDGVRDGYLINPTVVDARTGITTELLSETGFLATFSDDNGDTQQQAFSHREFERRFFSAATNQLLCKTFLEHALRDPVSGEIGKSILFAVSQNHAAKLTQILNQMAARMFPGKYQSDFAVQVTSQIADAQQFSINFANNKLLGSGNFIAIYKTSKARVCVTVGMMTTGYDCIDILNIGLLRPIFSPADFIQIKGRGTRTHDFRDELFDDAMKEAVTTPRKRAFKLFDFFANCEYFEEKFNYDQVLKLPQHAAGDGVDDGGERPLGATHEHRGDDLMASIKEETIGKQGMKIDRMFFEKFEDTVRDN</sequence>
<protein>
    <submittedName>
        <fullName evidence="2">Type III restriction protein res subunit</fullName>
    </submittedName>
</protein>
<dbReference type="Gene3D" id="3.40.50.300">
    <property type="entry name" value="P-loop containing nucleotide triphosphate hydrolases"/>
    <property type="match status" value="2"/>
</dbReference>
<dbReference type="Pfam" id="PF13588">
    <property type="entry name" value="HSDR_N_2"/>
    <property type="match status" value="1"/>
</dbReference>
<dbReference type="EMBL" id="AUZZ01008218">
    <property type="protein sequence ID" value="EQD38629.1"/>
    <property type="molecule type" value="Genomic_DNA"/>
</dbReference>
<dbReference type="PANTHER" id="PTHR47396:SF1">
    <property type="entry name" value="ATP-DEPENDENT HELICASE IRC3-RELATED"/>
    <property type="match status" value="1"/>
</dbReference>
<dbReference type="PANTHER" id="PTHR47396">
    <property type="entry name" value="TYPE I RESTRICTION ENZYME ECOKI R PROTEIN"/>
    <property type="match status" value="1"/>
</dbReference>
<evidence type="ECO:0000259" key="1">
    <source>
        <dbReference type="PROSITE" id="PS51192"/>
    </source>
</evidence>
<dbReference type="InterPro" id="IPR050742">
    <property type="entry name" value="Helicase_Restrict-Modif_Enz"/>
</dbReference>
<feature type="domain" description="Helicase ATP-binding" evidence="1">
    <location>
        <begin position="170"/>
        <end position="326"/>
    </location>
</feature>
<reference evidence="2" key="1">
    <citation type="submission" date="2013-08" db="EMBL/GenBank/DDBJ databases">
        <authorList>
            <person name="Mendez C."/>
            <person name="Richter M."/>
            <person name="Ferrer M."/>
            <person name="Sanchez J."/>
        </authorList>
    </citation>
    <scope>NUCLEOTIDE SEQUENCE</scope>
</reference>
<dbReference type="Pfam" id="PF04851">
    <property type="entry name" value="ResIII"/>
    <property type="match status" value="1"/>
</dbReference>
<dbReference type="InterPro" id="IPR014001">
    <property type="entry name" value="Helicase_ATP-bd"/>
</dbReference>
<dbReference type="Gene3D" id="3.90.1570.30">
    <property type="match status" value="1"/>
</dbReference>
<organism evidence="2">
    <name type="scientific">mine drainage metagenome</name>
    <dbReference type="NCBI Taxonomy" id="410659"/>
    <lineage>
        <taxon>unclassified sequences</taxon>
        <taxon>metagenomes</taxon>
        <taxon>ecological metagenomes</taxon>
    </lineage>
</organism>
<dbReference type="PROSITE" id="PS51192">
    <property type="entry name" value="HELICASE_ATP_BIND_1"/>
    <property type="match status" value="1"/>
</dbReference>
<dbReference type="CDD" id="cd18032">
    <property type="entry name" value="DEXHc_RE_I_III_res"/>
    <property type="match status" value="1"/>
</dbReference>